<evidence type="ECO:0000313" key="1">
    <source>
        <dbReference type="EMBL" id="MFD1882261.1"/>
    </source>
</evidence>
<dbReference type="Proteomes" id="UP001597213">
    <property type="component" value="Unassembled WGS sequence"/>
</dbReference>
<evidence type="ECO:0000313" key="2">
    <source>
        <dbReference type="Proteomes" id="UP001597213"/>
    </source>
</evidence>
<organism evidence="1 2">
    <name type="scientific">Paracoccus pacificus</name>
    <dbReference type="NCBI Taxonomy" id="1463598"/>
    <lineage>
        <taxon>Bacteria</taxon>
        <taxon>Pseudomonadati</taxon>
        <taxon>Pseudomonadota</taxon>
        <taxon>Alphaproteobacteria</taxon>
        <taxon>Rhodobacterales</taxon>
        <taxon>Paracoccaceae</taxon>
        <taxon>Paracoccus</taxon>
    </lineage>
</organism>
<proteinExistence type="predicted"/>
<keyword evidence="2" id="KW-1185">Reference proteome</keyword>
<protein>
    <submittedName>
        <fullName evidence="1">SoxS protein</fullName>
    </submittedName>
</protein>
<dbReference type="EMBL" id="JBHUEN010000031">
    <property type="protein sequence ID" value="MFD1882261.1"/>
    <property type="molecule type" value="Genomic_DNA"/>
</dbReference>
<dbReference type="SUPFAM" id="SSF52833">
    <property type="entry name" value="Thioredoxin-like"/>
    <property type="match status" value="1"/>
</dbReference>
<accession>A0ABW4R7K8</accession>
<gene>
    <name evidence="1" type="ORF">ACFSCT_11110</name>
</gene>
<name>A0ABW4R7K8_9RHOB</name>
<comment type="caution">
    <text evidence="1">The sequence shown here is derived from an EMBL/GenBank/DDBJ whole genome shotgun (WGS) entry which is preliminary data.</text>
</comment>
<sequence length="147" mass="16485">MPRPIPFVTVFAAAFAVLLAVWPHPLAARDRATPPATQNAETDLQLLMVDRRGCVYCLRWEAEIGPDYPRSAQGRIAPLRRVDLDGPWPDGIVLASRPWITPTFILLRNNMEVSRIEGYVGKKRFWPLLDQMLVESGAALPRARRGG</sequence>
<dbReference type="Gene3D" id="3.40.30.10">
    <property type="entry name" value="Glutaredoxin"/>
    <property type="match status" value="1"/>
</dbReference>
<reference evidence="2" key="1">
    <citation type="journal article" date="2019" name="Int. J. Syst. Evol. Microbiol.">
        <title>The Global Catalogue of Microorganisms (GCM) 10K type strain sequencing project: providing services to taxonomists for standard genome sequencing and annotation.</title>
        <authorList>
            <consortium name="The Broad Institute Genomics Platform"/>
            <consortium name="The Broad Institute Genome Sequencing Center for Infectious Disease"/>
            <person name="Wu L."/>
            <person name="Ma J."/>
        </authorList>
    </citation>
    <scope>NUCLEOTIDE SEQUENCE [LARGE SCALE GENOMIC DNA]</scope>
    <source>
        <strain evidence="2">CCUG 56029</strain>
    </source>
</reference>
<dbReference type="InterPro" id="IPR036249">
    <property type="entry name" value="Thioredoxin-like_sf"/>
</dbReference>
<dbReference type="RefSeq" id="WP_379142742.1">
    <property type="nucleotide sequence ID" value="NZ_JBHUEN010000031.1"/>
</dbReference>